<feature type="region of interest" description="Disordered" evidence="1">
    <location>
        <begin position="1"/>
        <end position="20"/>
    </location>
</feature>
<proteinExistence type="predicted"/>
<gene>
    <name evidence="2" type="ORF">OCTVUL_1B001671</name>
</gene>
<dbReference type="EMBL" id="OX597818">
    <property type="protein sequence ID" value="CAI9723413.1"/>
    <property type="molecule type" value="Genomic_DNA"/>
</dbReference>
<evidence type="ECO:0000313" key="3">
    <source>
        <dbReference type="Proteomes" id="UP001162480"/>
    </source>
</evidence>
<protein>
    <recommendedName>
        <fullName evidence="4">Histone-lysine N-methyltransferase SETMAR-like</fullName>
    </recommendedName>
</protein>
<keyword evidence="3" id="KW-1185">Reference proteome</keyword>
<dbReference type="Proteomes" id="UP001162480">
    <property type="component" value="Chromosome 5"/>
</dbReference>
<name>A0AA36F5U3_OCTVU</name>
<evidence type="ECO:0008006" key="4">
    <source>
        <dbReference type="Google" id="ProtNLM"/>
    </source>
</evidence>
<organism evidence="2 3">
    <name type="scientific">Octopus vulgaris</name>
    <name type="common">Common octopus</name>
    <dbReference type="NCBI Taxonomy" id="6645"/>
    <lineage>
        <taxon>Eukaryota</taxon>
        <taxon>Metazoa</taxon>
        <taxon>Spiralia</taxon>
        <taxon>Lophotrochozoa</taxon>
        <taxon>Mollusca</taxon>
        <taxon>Cephalopoda</taxon>
        <taxon>Coleoidea</taxon>
        <taxon>Octopodiformes</taxon>
        <taxon>Octopoda</taxon>
        <taxon>Incirrata</taxon>
        <taxon>Octopodidae</taxon>
        <taxon>Octopus</taxon>
    </lineage>
</organism>
<evidence type="ECO:0000313" key="2">
    <source>
        <dbReference type="EMBL" id="CAI9723413.1"/>
    </source>
</evidence>
<reference evidence="2" key="1">
    <citation type="submission" date="2023-08" db="EMBL/GenBank/DDBJ databases">
        <authorList>
            <person name="Alioto T."/>
            <person name="Alioto T."/>
            <person name="Gomez Garrido J."/>
        </authorList>
    </citation>
    <scope>NUCLEOTIDE SEQUENCE</scope>
</reference>
<evidence type="ECO:0000256" key="1">
    <source>
        <dbReference type="SAM" id="MobiDB-lite"/>
    </source>
</evidence>
<dbReference type="AlphaFoldDB" id="A0AA36F5U3"/>
<sequence>MNGEDNHGGVGCDLKSHTTAHNSNRCFKDSVISRLYRRPEDRVTLLCFITDITAAQENAVSESTVRRWFAEFKAGEFILEADSRTGRPSKLDDFFQGKCRRKLK</sequence>
<accession>A0AA36F5U3</accession>